<gene>
    <name evidence="3" type="ORF">MKK02DRAFT_42856</name>
</gene>
<proteinExistence type="predicted"/>
<sequence length="259" mass="29060">MPSSDTPSRLIIRQGEPFTPKEQESAAQILRDGFWNCASPIVRFRAYNDHQALLELMRTRVKAAVPVGGLVLSFLSASSSDDRAPAGHGKDPVNKGGGDKGYGQMVGAVLISLPGEGFTQLQKNYGDVKSEEDAAQPSRVDETDIQRRSRLWVEQDLVPWFNDFSNRSLGPGGLENSLYISLFAVRRDYQGKGLGRDTMNPVMRWGDEKRWGMTLFDHEPELVKFYSSFGFEEVGRETRPCNGQDVTWWAMRRAKRIVA</sequence>
<evidence type="ECO:0000259" key="2">
    <source>
        <dbReference type="PROSITE" id="PS51186"/>
    </source>
</evidence>
<dbReference type="AlphaFoldDB" id="A0AA38HF96"/>
<dbReference type="EMBL" id="JAKWFO010000003">
    <property type="protein sequence ID" value="KAI9638464.1"/>
    <property type="molecule type" value="Genomic_DNA"/>
</dbReference>
<dbReference type="CDD" id="cd04301">
    <property type="entry name" value="NAT_SF"/>
    <property type="match status" value="1"/>
</dbReference>
<feature type="domain" description="N-acetyltransferase" evidence="2">
    <location>
        <begin position="108"/>
        <end position="254"/>
    </location>
</feature>
<dbReference type="PROSITE" id="PS51186">
    <property type="entry name" value="GNAT"/>
    <property type="match status" value="1"/>
</dbReference>
<dbReference type="RefSeq" id="XP_052948241.1">
    <property type="nucleotide sequence ID" value="XM_053092185.1"/>
</dbReference>
<evidence type="ECO:0000313" key="4">
    <source>
        <dbReference type="Proteomes" id="UP001164286"/>
    </source>
</evidence>
<dbReference type="InterPro" id="IPR016181">
    <property type="entry name" value="Acyl_CoA_acyltransferase"/>
</dbReference>
<name>A0AA38HF96_9TREE</name>
<dbReference type="Proteomes" id="UP001164286">
    <property type="component" value="Unassembled WGS sequence"/>
</dbReference>
<organism evidence="3 4">
    <name type="scientific">Dioszegia hungarica</name>
    <dbReference type="NCBI Taxonomy" id="4972"/>
    <lineage>
        <taxon>Eukaryota</taxon>
        <taxon>Fungi</taxon>
        <taxon>Dikarya</taxon>
        <taxon>Basidiomycota</taxon>
        <taxon>Agaricomycotina</taxon>
        <taxon>Tremellomycetes</taxon>
        <taxon>Tremellales</taxon>
        <taxon>Bulleribasidiaceae</taxon>
        <taxon>Dioszegia</taxon>
    </lineage>
</organism>
<protein>
    <recommendedName>
        <fullName evidence="2">N-acetyltransferase domain-containing protein</fullName>
    </recommendedName>
</protein>
<evidence type="ECO:0000256" key="1">
    <source>
        <dbReference type="SAM" id="MobiDB-lite"/>
    </source>
</evidence>
<dbReference type="GO" id="GO:0016747">
    <property type="term" value="F:acyltransferase activity, transferring groups other than amino-acyl groups"/>
    <property type="evidence" value="ECO:0007669"/>
    <property type="project" value="InterPro"/>
</dbReference>
<feature type="region of interest" description="Disordered" evidence="1">
    <location>
        <begin position="79"/>
        <end position="99"/>
    </location>
</feature>
<reference evidence="3" key="1">
    <citation type="journal article" date="2022" name="G3 (Bethesda)">
        <title>High quality genome of the basidiomycete yeast Dioszegia hungarica PDD-24b-2 isolated from cloud water.</title>
        <authorList>
            <person name="Jarrige D."/>
            <person name="Haridas S."/>
            <person name="Bleykasten-Grosshans C."/>
            <person name="Joly M."/>
            <person name="Nadalig T."/>
            <person name="Sancelme M."/>
            <person name="Vuilleumier S."/>
            <person name="Grigoriev I.V."/>
            <person name="Amato P."/>
            <person name="Bringel F."/>
        </authorList>
    </citation>
    <scope>NUCLEOTIDE SEQUENCE</scope>
    <source>
        <strain evidence="3">PDD-24b-2</strain>
    </source>
</reference>
<feature type="compositionally biased region" description="Basic and acidic residues" evidence="1">
    <location>
        <begin position="80"/>
        <end position="93"/>
    </location>
</feature>
<evidence type="ECO:0000313" key="3">
    <source>
        <dbReference type="EMBL" id="KAI9638464.1"/>
    </source>
</evidence>
<dbReference type="InterPro" id="IPR000182">
    <property type="entry name" value="GNAT_dom"/>
</dbReference>
<dbReference type="Pfam" id="PF13673">
    <property type="entry name" value="Acetyltransf_10"/>
    <property type="match status" value="1"/>
</dbReference>
<dbReference type="SUPFAM" id="SSF55729">
    <property type="entry name" value="Acyl-CoA N-acyltransferases (Nat)"/>
    <property type="match status" value="1"/>
</dbReference>
<keyword evidence="4" id="KW-1185">Reference proteome</keyword>
<accession>A0AA38HF96</accession>
<dbReference type="Gene3D" id="3.40.630.30">
    <property type="match status" value="1"/>
</dbReference>
<comment type="caution">
    <text evidence="3">The sequence shown here is derived from an EMBL/GenBank/DDBJ whole genome shotgun (WGS) entry which is preliminary data.</text>
</comment>
<dbReference type="GeneID" id="77731390"/>